<organism evidence="2 3">
    <name type="scientific">Penicillium chrysogenum</name>
    <name type="common">Penicillium notatum</name>
    <dbReference type="NCBI Taxonomy" id="5076"/>
    <lineage>
        <taxon>Eukaryota</taxon>
        <taxon>Fungi</taxon>
        <taxon>Dikarya</taxon>
        <taxon>Ascomycota</taxon>
        <taxon>Pezizomycotina</taxon>
        <taxon>Eurotiomycetes</taxon>
        <taxon>Eurotiomycetidae</taxon>
        <taxon>Eurotiales</taxon>
        <taxon>Aspergillaceae</taxon>
        <taxon>Penicillium</taxon>
        <taxon>Penicillium chrysogenum species complex</taxon>
    </lineage>
</organism>
<gene>
    <name evidence="2" type="ORF">N7505_005835</name>
</gene>
<sequence>MEPCNTLYLNGLPINVTKAERLDPRRTVFRLTLSSPSSYNLPSTIIVKQQKIGWEDEFQREIQAYKGLENIQGTIIPIFFGQGFFNGLDALVISEVKGITLYDLARGNFDVHQEELKMHLERALGAFNRHKALYWDAKPDNFLFCADHIPEKSKVMVVDLEQVEFPRDLQPWHRTTNLGSVGNLMSKFRDGQNPNRPLSPAGACYQPGVEDKEGGSETFGLQRPMGRMKDETQKPDEASQSSTPPPRPTHHPCDVMSKVGGNVTSFQRNHPQLLNES</sequence>
<evidence type="ECO:0000313" key="3">
    <source>
        <dbReference type="Proteomes" id="UP001220256"/>
    </source>
</evidence>
<dbReference type="Proteomes" id="UP001220256">
    <property type="component" value="Unassembled WGS sequence"/>
</dbReference>
<proteinExistence type="predicted"/>
<evidence type="ECO:0000256" key="1">
    <source>
        <dbReference type="SAM" id="MobiDB-lite"/>
    </source>
</evidence>
<evidence type="ECO:0000313" key="2">
    <source>
        <dbReference type="EMBL" id="KAJ5270077.1"/>
    </source>
</evidence>
<accession>A0ABQ8WJ94</accession>
<feature type="compositionally biased region" description="Polar residues" evidence="1">
    <location>
        <begin position="262"/>
        <end position="277"/>
    </location>
</feature>
<feature type="compositionally biased region" description="Basic and acidic residues" evidence="1">
    <location>
        <begin position="227"/>
        <end position="237"/>
    </location>
</feature>
<name>A0ABQ8WJ94_PENCH</name>
<dbReference type="InterPro" id="IPR011009">
    <property type="entry name" value="Kinase-like_dom_sf"/>
</dbReference>
<dbReference type="EMBL" id="JAPVEB010000003">
    <property type="protein sequence ID" value="KAJ5270077.1"/>
    <property type="molecule type" value="Genomic_DNA"/>
</dbReference>
<comment type="caution">
    <text evidence="2">The sequence shown here is derived from an EMBL/GenBank/DDBJ whole genome shotgun (WGS) entry which is preliminary data.</text>
</comment>
<evidence type="ECO:0008006" key="4">
    <source>
        <dbReference type="Google" id="ProtNLM"/>
    </source>
</evidence>
<reference evidence="2 3" key="1">
    <citation type="journal article" date="2023" name="IMA Fungus">
        <title>Comparative genomic study of the Penicillium genus elucidates a diverse pangenome and 15 lateral gene transfer events.</title>
        <authorList>
            <person name="Petersen C."/>
            <person name="Sorensen T."/>
            <person name="Nielsen M.R."/>
            <person name="Sondergaard T.E."/>
            <person name="Sorensen J.L."/>
            <person name="Fitzpatrick D.A."/>
            <person name="Frisvad J.C."/>
            <person name="Nielsen K.L."/>
        </authorList>
    </citation>
    <scope>NUCLEOTIDE SEQUENCE [LARGE SCALE GENOMIC DNA]</scope>
    <source>
        <strain evidence="2 3">IBT 3361</strain>
    </source>
</reference>
<protein>
    <recommendedName>
        <fullName evidence="4">Protein kinase domain-containing protein</fullName>
    </recommendedName>
</protein>
<feature type="region of interest" description="Disordered" evidence="1">
    <location>
        <begin position="190"/>
        <end position="277"/>
    </location>
</feature>
<dbReference type="SUPFAM" id="SSF56112">
    <property type="entry name" value="Protein kinase-like (PK-like)"/>
    <property type="match status" value="1"/>
</dbReference>
<keyword evidence="3" id="KW-1185">Reference proteome</keyword>